<name>A0A9P7Z0K3_9HELO</name>
<dbReference type="InterPro" id="IPR008506">
    <property type="entry name" value="SND2/TMEM208"/>
</dbReference>
<dbReference type="EMBL" id="MU254008">
    <property type="protein sequence ID" value="KAG9243081.1"/>
    <property type="molecule type" value="Genomic_DNA"/>
</dbReference>
<evidence type="ECO:0000256" key="5">
    <source>
        <dbReference type="ARBA" id="ARBA00022989"/>
    </source>
</evidence>
<feature type="transmembrane region" description="Helical" evidence="7">
    <location>
        <begin position="95"/>
        <end position="124"/>
    </location>
</feature>
<evidence type="ECO:0000256" key="3">
    <source>
        <dbReference type="ARBA" id="ARBA00022692"/>
    </source>
</evidence>
<keyword evidence="3 7" id="KW-0812">Transmembrane</keyword>
<feature type="transmembrane region" description="Helical" evidence="7">
    <location>
        <begin position="20"/>
        <end position="36"/>
    </location>
</feature>
<evidence type="ECO:0000256" key="7">
    <source>
        <dbReference type="SAM" id="Phobius"/>
    </source>
</evidence>
<evidence type="ECO:0000256" key="4">
    <source>
        <dbReference type="ARBA" id="ARBA00022824"/>
    </source>
</evidence>
<organism evidence="8 9">
    <name type="scientific">Calycina marina</name>
    <dbReference type="NCBI Taxonomy" id="1763456"/>
    <lineage>
        <taxon>Eukaryota</taxon>
        <taxon>Fungi</taxon>
        <taxon>Dikarya</taxon>
        <taxon>Ascomycota</taxon>
        <taxon>Pezizomycotina</taxon>
        <taxon>Leotiomycetes</taxon>
        <taxon>Helotiales</taxon>
        <taxon>Pezizellaceae</taxon>
        <taxon>Calycina</taxon>
    </lineage>
</organism>
<dbReference type="OrthoDB" id="10012212at2759"/>
<dbReference type="PANTHER" id="PTHR13505">
    <property type="entry name" value="TRANSMEMBRANE PROTEIN 208"/>
    <property type="match status" value="1"/>
</dbReference>
<keyword evidence="9" id="KW-1185">Reference proteome</keyword>
<dbReference type="PANTHER" id="PTHR13505:SF7">
    <property type="entry name" value="TRANSMEMBRANE PROTEIN 208"/>
    <property type="match status" value="1"/>
</dbReference>
<dbReference type="GO" id="GO:0006624">
    <property type="term" value="P:vacuolar protein processing"/>
    <property type="evidence" value="ECO:0007669"/>
    <property type="project" value="TreeGrafter"/>
</dbReference>
<proteinExistence type="inferred from homology"/>
<keyword evidence="4" id="KW-0256">Endoplasmic reticulum</keyword>
<evidence type="ECO:0000256" key="2">
    <source>
        <dbReference type="ARBA" id="ARBA00009950"/>
    </source>
</evidence>
<gene>
    <name evidence="8" type="ORF">BJ878DRAFT_136501</name>
</gene>
<evidence type="ECO:0000256" key="6">
    <source>
        <dbReference type="ARBA" id="ARBA00023136"/>
    </source>
</evidence>
<feature type="transmembrane region" description="Helical" evidence="7">
    <location>
        <begin position="43"/>
        <end position="60"/>
    </location>
</feature>
<dbReference type="GO" id="GO:0005789">
    <property type="term" value="C:endoplasmic reticulum membrane"/>
    <property type="evidence" value="ECO:0007669"/>
    <property type="project" value="UniProtKB-SubCell"/>
</dbReference>
<keyword evidence="5 7" id="KW-1133">Transmembrane helix</keyword>
<evidence type="ECO:0000256" key="1">
    <source>
        <dbReference type="ARBA" id="ARBA00004477"/>
    </source>
</evidence>
<evidence type="ECO:0008006" key="10">
    <source>
        <dbReference type="Google" id="ProtNLM"/>
    </source>
</evidence>
<sequence>MAQKAKKDRAKSNTATLNSLHIGTLTLNILFLILSLSYLRRSLLTYAIFSIPTIICSYILETTGRPKYDSTHTLKSAGEDLSAQGLTEYMFDVVWITWASLVAVVLAGNWGWLLWGVVPVYGAWKGYGILGMAKGMMGGAQGGQMTDQAAAVQAGNRKQRRMAA</sequence>
<dbReference type="Proteomes" id="UP000887226">
    <property type="component" value="Unassembled WGS sequence"/>
</dbReference>
<comment type="caution">
    <text evidence="8">The sequence shown here is derived from an EMBL/GenBank/DDBJ whole genome shotgun (WGS) entry which is preliminary data.</text>
</comment>
<dbReference type="GO" id="GO:0005773">
    <property type="term" value="C:vacuole"/>
    <property type="evidence" value="ECO:0007669"/>
    <property type="project" value="GOC"/>
</dbReference>
<evidence type="ECO:0000313" key="8">
    <source>
        <dbReference type="EMBL" id="KAG9243081.1"/>
    </source>
</evidence>
<evidence type="ECO:0000313" key="9">
    <source>
        <dbReference type="Proteomes" id="UP000887226"/>
    </source>
</evidence>
<dbReference type="Pfam" id="PF05620">
    <property type="entry name" value="TMEM208_SND2"/>
    <property type="match status" value="1"/>
</dbReference>
<dbReference type="AlphaFoldDB" id="A0A9P7Z0K3"/>
<reference evidence="8" key="1">
    <citation type="journal article" date="2021" name="IMA Fungus">
        <title>Genomic characterization of three marine fungi, including Emericellopsis atlantica sp. nov. with signatures of a generalist lifestyle and marine biomass degradation.</title>
        <authorList>
            <person name="Hagestad O.C."/>
            <person name="Hou L."/>
            <person name="Andersen J.H."/>
            <person name="Hansen E.H."/>
            <person name="Altermark B."/>
            <person name="Li C."/>
            <person name="Kuhnert E."/>
            <person name="Cox R.J."/>
            <person name="Crous P.W."/>
            <person name="Spatafora J.W."/>
            <person name="Lail K."/>
            <person name="Amirebrahimi M."/>
            <person name="Lipzen A."/>
            <person name="Pangilinan J."/>
            <person name="Andreopoulos W."/>
            <person name="Hayes R.D."/>
            <person name="Ng V."/>
            <person name="Grigoriev I.V."/>
            <person name="Jackson S.A."/>
            <person name="Sutton T.D.S."/>
            <person name="Dobson A.D.W."/>
            <person name="Rama T."/>
        </authorList>
    </citation>
    <scope>NUCLEOTIDE SEQUENCE</scope>
    <source>
        <strain evidence="8">TRa3180A</strain>
    </source>
</reference>
<comment type="similarity">
    <text evidence="2">Belongs to the TMEM208 family.</text>
</comment>
<accession>A0A9P7Z0K3</accession>
<keyword evidence="6 7" id="KW-0472">Membrane</keyword>
<comment type="subcellular location">
    <subcellularLocation>
        <location evidence="1">Endoplasmic reticulum membrane</location>
        <topology evidence="1">Multi-pass membrane protein</topology>
    </subcellularLocation>
</comment>
<protein>
    <recommendedName>
        <fullName evidence="10">DUF788-domain-containing protein</fullName>
    </recommendedName>
</protein>